<dbReference type="InterPro" id="IPR000917">
    <property type="entry name" value="Sulfatase_N"/>
</dbReference>
<gene>
    <name evidence="6" type="ORF">PQO03_14080</name>
</gene>
<organism evidence="6 7">
    <name type="scientific">Lentisphaera profundi</name>
    <dbReference type="NCBI Taxonomy" id="1658616"/>
    <lineage>
        <taxon>Bacteria</taxon>
        <taxon>Pseudomonadati</taxon>
        <taxon>Lentisphaerota</taxon>
        <taxon>Lentisphaeria</taxon>
        <taxon>Lentisphaerales</taxon>
        <taxon>Lentisphaeraceae</taxon>
        <taxon>Lentisphaera</taxon>
    </lineage>
</organism>
<sequence length="498" mass="56781">MINSFFQTALLILVFSLPMFGQEKKHDTDKKPNIIFILTDDQGYGDVAKHGHPYLDSPNMDRLYDESVRFDSFYVSPSCSPTRAALLTGMHEFRNGVTHTIQPREHLHKDAITLPDLLKTAGYKTGFVGKWHLGNSKGYAPQYRGFDWYAKNAKGPHKHFDVEMIRNGKRRQVKGFREDAFFDEAMTFINEADDQPFFLYLCTYSPHTPLGAPQDLVAKYEAKGLNNKHATYLAMIENIDYNLGRLDAFLKKRDLAEDTILIFMNDNGVTEGLDVYNAGMRGPKCTVWEGGTRAFSFWRWPGQWKPQTVNNLTAHLDVLPTLCELAGVEIPSELEEELEGYSLLPLINDQKWDQDNRLLFHNVGRWPSGTAAAHKYAMSSIRKGNYLLVHSSDCGDAVCARYPSQCTTMRKVKKGLISTTYTQKNAQFHWAVTPGDSWQLFNVKDDPACLKDLSKSKPELIFEMTKAYDQWWDEQFPIMMARNGDAGSPEANKRVKKK</sequence>
<dbReference type="Pfam" id="PF00884">
    <property type="entry name" value="Sulfatase"/>
    <property type="match status" value="1"/>
</dbReference>
<dbReference type="InterPro" id="IPR024607">
    <property type="entry name" value="Sulfatase_CS"/>
</dbReference>
<dbReference type="PROSITE" id="PS00149">
    <property type="entry name" value="SULFATASE_2"/>
    <property type="match status" value="1"/>
</dbReference>
<keyword evidence="2" id="KW-0479">Metal-binding</keyword>
<dbReference type="EMBL" id="CP117812">
    <property type="protein sequence ID" value="WDE98964.1"/>
    <property type="molecule type" value="Genomic_DNA"/>
</dbReference>
<keyword evidence="4" id="KW-0106">Calcium</keyword>
<protein>
    <submittedName>
        <fullName evidence="6">Arylsulfatase</fullName>
    </submittedName>
</protein>
<evidence type="ECO:0000256" key="3">
    <source>
        <dbReference type="ARBA" id="ARBA00022801"/>
    </source>
</evidence>
<feature type="domain" description="Sulfatase N-terminal" evidence="5">
    <location>
        <begin position="32"/>
        <end position="328"/>
    </location>
</feature>
<dbReference type="PROSITE" id="PS00523">
    <property type="entry name" value="SULFATASE_1"/>
    <property type="match status" value="1"/>
</dbReference>
<reference evidence="6 7" key="1">
    <citation type="submission" date="2023-02" db="EMBL/GenBank/DDBJ databases">
        <title>Genome sequence of Lentisphaera profundi SAORIC-696.</title>
        <authorList>
            <person name="Kim e."/>
            <person name="Cho J.-C."/>
            <person name="Choi A."/>
            <person name="Kang I."/>
        </authorList>
    </citation>
    <scope>NUCLEOTIDE SEQUENCE [LARGE SCALE GENOMIC DNA]</scope>
    <source>
        <strain evidence="6 7">SAORIC-696</strain>
    </source>
</reference>
<dbReference type="InterPro" id="IPR017850">
    <property type="entry name" value="Alkaline_phosphatase_core_sf"/>
</dbReference>
<dbReference type="Gene3D" id="3.40.720.10">
    <property type="entry name" value="Alkaline Phosphatase, subunit A"/>
    <property type="match status" value="1"/>
</dbReference>
<keyword evidence="7" id="KW-1185">Reference proteome</keyword>
<evidence type="ECO:0000256" key="4">
    <source>
        <dbReference type="ARBA" id="ARBA00022837"/>
    </source>
</evidence>
<comment type="similarity">
    <text evidence="1">Belongs to the sulfatase family.</text>
</comment>
<dbReference type="PANTHER" id="PTHR42693:SF53">
    <property type="entry name" value="ENDO-4-O-SULFATASE"/>
    <property type="match status" value="1"/>
</dbReference>
<evidence type="ECO:0000313" key="6">
    <source>
        <dbReference type="EMBL" id="WDE98964.1"/>
    </source>
</evidence>
<dbReference type="CDD" id="cd16146">
    <property type="entry name" value="ARS_like"/>
    <property type="match status" value="1"/>
</dbReference>
<keyword evidence="3" id="KW-0378">Hydrolase</keyword>
<accession>A0ABY7W1X8</accession>
<evidence type="ECO:0000256" key="1">
    <source>
        <dbReference type="ARBA" id="ARBA00008779"/>
    </source>
</evidence>
<dbReference type="SUPFAM" id="SSF53649">
    <property type="entry name" value="Alkaline phosphatase-like"/>
    <property type="match status" value="1"/>
</dbReference>
<evidence type="ECO:0000256" key="2">
    <source>
        <dbReference type="ARBA" id="ARBA00022723"/>
    </source>
</evidence>
<dbReference type="Proteomes" id="UP001214250">
    <property type="component" value="Chromosome 2"/>
</dbReference>
<dbReference type="RefSeq" id="WP_274153829.1">
    <property type="nucleotide sequence ID" value="NZ_CP117812.1"/>
</dbReference>
<evidence type="ECO:0000259" key="5">
    <source>
        <dbReference type="Pfam" id="PF00884"/>
    </source>
</evidence>
<dbReference type="PANTHER" id="PTHR42693">
    <property type="entry name" value="ARYLSULFATASE FAMILY MEMBER"/>
    <property type="match status" value="1"/>
</dbReference>
<dbReference type="Gene3D" id="3.30.1120.10">
    <property type="match status" value="1"/>
</dbReference>
<evidence type="ECO:0000313" key="7">
    <source>
        <dbReference type="Proteomes" id="UP001214250"/>
    </source>
</evidence>
<dbReference type="InterPro" id="IPR050738">
    <property type="entry name" value="Sulfatase"/>
</dbReference>
<name>A0ABY7W1X8_9BACT</name>
<proteinExistence type="inferred from homology"/>